<feature type="transmembrane region" description="Helical" evidence="8">
    <location>
        <begin position="20"/>
        <end position="42"/>
    </location>
</feature>
<evidence type="ECO:0000256" key="3">
    <source>
        <dbReference type="ARBA" id="ARBA00022475"/>
    </source>
</evidence>
<dbReference type="GO" id="GO:0022857">
    <property type="term" value="F:transmembrane transporter activity"/>
    <property type="evidence" value="ECO:0007669"/>
    <property type="project" value="TreeGrafter"/>
</dbReference>
<dbReference type="AlphaFoldDB" id="A0A382P821"/>
<keyword evidence="2" id="KW-0813">Transport</keyword>
<dbReference type="EMBL" id="UINC01104660">
    <property type="protein sequence ID" value="SVC67991.1"/>
    <property type="molecule type" value="Genomic_DNA"/>
</dbReference>
<dbReference type="GO" id="GO:0015740">
    <property type="term" value="P:C4-dicarboxylate transport"/>
    <property type="evidence" value="ECO:0007669"/>
    <property type="project" value="TreeGrafter"/>
</dbReference>
<name>A0A382P821_9ZZZZ</name>
<feature type="domain" description="Tripartite ATP-independent periplasmic transporters DctQ component" evidence="9">
    <location>
        <begin position="31"/>
        <end position="116"/>
    </location>
</feature>
<keyword evidence="6 8" id="KW-1133">Transmembrane helix</keyword>
<evidence type="ECO:0000259" key="9">
    <source>
        <dbReference type="Pfam" id="PF04290"/>
    </source>
</evidence>
<dbReference type="GO" id="GO:0005886">
    <property type="term" value="C:plasma membrane"/>
    <property type="evidence" value="ECO:0007669"/>
    <property type="project" value="UniProtKB-SubCell"/>
</dbReference>
<accession>A0A382P821</accession>
<organism evidence="10">
    <name type="scientific">marine metagenome</name>
    <dbReference type="NCBI Taxonomy" id="408172"/>
    <lineage>
        <taxon>unclassified sequences</taxon>
        <taxon>metagenomes</taxon>
        <taxon>ecological metagenomes</taxon>
    </lineage>
</organism>
<dbReference type="InterPro" id="IPR007387">
    <property type="entry name" value="TRAP_DctQ"/>
</dbReference>
<feature type="transmembrane region" description="Helical" evidence="8">
    <location>
        <begin position="54"/>
        <end position="72"/>
    </location>
</feature>
<reference evidence="10" key="1">
    <citation type="submission" date="2018-05" db="EMBL/GenBank/DDBJ databases">
        <authorList>
            <person name="Lanie J.A."/>
            <person name="Ng W.-L."/>
            <person name="Kazmierczak K.M."/>
            <person name="Andrzejewski T.M."/>
            <person name="Davidsen T.M."/>
            <person name="Wayne K.J."/>
            <person name="Tettelin H."/>
            <person name="Glass J.I."/>
            <person name="Rusch D."/>
            <person name="Podicherti R."/>
            <person name="Tsui H.-C.T."/>
            <person name="Winkler M.E."/>
        </authorList>
    </citation>
    <scope>NUCLEOTIDE SEQUENCE</scope>
</reference>
<keyword evidence="4" id="KW-0997">Cell inner membrane</keyword>
<evidence type="ECO:0000256" key="4">
    <source>
        <dbReference type="ARBA" id="ARBA00022519"/>
    </source>
</evidence>
<keyword evidence="7 8" id="KW-0472">Membrane</keyword>
<sequence length="121" mass="14352">MKWVENNLESWLIPVRKINYHLIIILFSVQVLVVFSQVIWRFVFNDPFPWSEELARYLQVWIILLTSTVCIQKSKHLAIDYLTHRLSFKLQRLFKLISMVGITSYILVVIIFGIQFILVVG</sequence>
<evidence type="ECO:0000256" key="1">
    <source>
        <dbReference type="ARBA" id="ARBA00004429"/>
    </source>
</evidence>
<dbReference type="Pfam" id="PF04290">
    <property type="entry name" value="DctQ"/>
    <property type="match status" value="1"/>
</dbReference>
<evidence type="ECO:0000256" key="7">
    <source>
        <dbReference type="ARBA" id="ARBA00023136"/>
    </source>
</evidence>
<evidence type="ECO:0000256" key="5">
    <source>
        <dbReference type="ARBA" id="ARBA00022692"/>
    </source>
</evidence>
<feature type="transmembrane region" description="Helical" evidence="8">
    <location>
        <begin position="93"/>
        <end position="118"/>
    </location>
</feature>
<gene>
    <name evidence="10" type="ORF">METZ01_LOCUS320845</name>
</gene>
<keyword evidence="3" id="KW-1003">Cell membrane</keyword>
<dbReference type="PANTHER" id="PTHR35011">
    <property type="entry name" value="2,3-DIKETO-L-GULONATE TRAP TRANSPORTER SMALL PERMEASE PROTEIN YIAM"/>
    <property type="match status" value="1"/>
</dbReference>
<evidence type="ECO:0000313" key="10">
    <source>
        <dbReference type="EMBL" id="SVC67991.1"/>
    </source>
</evidence>
<keyword evidence="5 8" id="KW-0812">Transmembrane</keyword>
<proteinExistence type="predicted"/>
<dbReference type="InterPro" id="IPR055348">
    <property type="entry name" value="DctQ"/>
</dbReference>
<evidence type="ECO:0000256" key="2">
    <source>
        <dbReference type="ARBA" id="ARBA00022448"/>
    </source>
</evidence>
<comment type="subcellular location">
    <subcellularLocation>
        <location evidence="1">Cell inner membrane</location>
        <topology evidence="1">Multi-pass membrane protein</topology>
    </subcellularLocation>
</comment>
<protein>
    <recommendedName>
        <fullName evidence="9">Tripartite ATP-independent periplasmic transporters DctQ component domain-containing protein</fullName>
    </recommendedName>
</protein>
<feature type="non-terminal residue" evidence="10">
    <location>
        <position position="121"/>
    </location>
</feature>
<dbReference type="PANTHER" id="PTHR35011:SF2">
    <property type="entry name" value="2,3-DIKETO-L-GULONATE TRAP TRANSPORTER SMALL PERMEASE PROTEIN YIAM"/>
    <property type="match status" value="1"/>
</dbReference>
<evidence type="ECO:0000256" key="6">
    <source>
        <dbReference type="ARBA" id="ARBA00022989"/>
    </source>
</evidence>
<evidence type="ECO:0000256" key="8">
    <source>
        <dbReference type="SAM" id="Phobius"/>
    </source>
</evidence>